<dbReference type="AlphaFoldDB" id="A0AAN8MWL6"/>
<dbReference type="InterPro" id="IPR001810">
    <property type="entry name" value="F-box_dom"/>
</dbReference>
<proteinExistence type="predicted"/>
<accession>A0AAN8MWL6</accession>
<organism evidence="2 3">
    <name type="scientific">Orbilia javanica</name>
    <dbReference type="NCBI Taxonomy" id="47235"/>
    <lineage>
        <taxon>Eukaryota</taxon>
        <taxon>Fungi</taxon>
        <taxon>Dikarya</taxon>
        <taxon>Ascomycota</taxon>
        <taxon>Pezizomycotina</taxon>
        <taxon>Orbiliomycetes</taxon>
        <taxon>Orbiliales</taxon>
        <taxon>Orbiliaceae</taxon>
        <taxon>Orbilia</taxon>
    </lineage>
</organism>
<protein>
    <recommendedName>
        <fullName evidence="1">F-box domain-containing protein</fullName>
    </recommendedName>
</protein>
<comment type="caution">
    <text evidence="2">The sequence shown here is derived from an EMBL/GenBank/DDBJ whole genome shotgun (WGS) entry which is preliminary data.</text>
</comment>
<gene>
    <name evidence="2" type="ORF">TWF718_000066</name>
</gene>
<evidence type="ECO:0000313" key="3">
    <source>
        <dbReference type="Proteomes" id="UP001313282"/>
    </source>
</evidence>
<dbReference type="EMBL" id="JAVHNR010000001">
    <property type="protein sequence ID" value="KAK6355673.1"/>
    <property type="molecule type" value="Genomic_DNA"/>
</dbReference>
<dbReference type="InterPro" id="IPR036047">
    <property type="entry name" value="F-box-like_dom_sf"/>
</dbReference>
<dbReference type="Proteomes" id="UP001313282">
    <property type="component" value="Unassembled WGS sequence"/>
</dbReference>
<evidence type="ECO:0000313" key="2">
    <source>
        <dbReference type="EMBL" id="KAK6355673.1"/>
    </source>
</evidence>
<reference evidence="2 3" key="1">
    <citation type="submission" date="2019-10" db="EMBL/GenBank/DDBJ databases">
        <authorList>
            <person name="Palmer J.M."/>
        </authorList>
    </citation>
    <scope>NUCLEOTIDE SEQUENCE [LARGE SCALE GENOMIC DNA]</scope>
    <source>
        <strain evidence="2 3">TWF718</strain>
    </source>
</reference>
<evidence type="ECO:0000259" key="1">
    <source>
        <dbReference type="PROSITE" id="PS50181"/>
    </source>
</evidence>
<feature type="domain" description="F-box" evidence="1">
    <location>
        <begin position="1"/>
        <end position="46"/>
    </location>
</feature>
<keyword evidence="3" id="KW-1185">Reference proteome</keyword>
<dbReference type="Pfam" id="PF12937">
    <property type="entry name" value="F-box-like"/>
    <property type="match status" value="1"/>
</dbReference>
<dbReference type="SUPFAM" id="SSF81383">
    <property type="entry name" value="F-box domain"/>
    <property type="match status" value="1"/>
</dbReference>
<dbReference type="PROSITE" id="PS50181">
    <property type="entry name" value="FBOX"/>
    <property type="match status" value="1"/>
</dbReference>
<sequence>MVSIVSLPIEMLFKITGYLDQASRSRLSRTCICLHRVVTPELYRNITIDLFYHPSTANETNYLSVATPSRGGGRGIQSPFRVLRNHGEKVKNLTIRVSRMPSEWTKTQARRSRVSMKWIKESILLCPNTAMLRLFSGSDAESGTLPETIYQPYRIIYSLLGIAETAILSFRGLKEVVVSGLSDVDSFSNGSATLKGPCDLTLSTLGNIRLKINERDPEEKYARWKQISDAFDGVRTTIHFGNIDPASRRYRFGHPNLSQLDGWKREVKRFDCTVDALSPDSPLNFDPGDVRSLNILAFPTNENLYREVIPRIMMFQGLVELWVSQYQTVPRHFIPWEEIFPELFKHLPTLEGITHRRFFRDSDKQHKSEWRMVETRFKANRSEGTVVRYGSIRDEYFKIW</sequence>
<name>A0AAN8MWL6_9PEZI</name>